<feature type="compositionally biased region" description="Polar residues" evidence="4">
    <location>
        <begin position="89"/>
        <end position="100"/>
    </location>
</feature>
<feature type="region of interest" description="Disordered" evidence="4">
    <location>
        <begin position="203"/>
        <end position="235"/>
    </location>
</feature>
<feature type="compositionally biased region" description="Basic and acidic residues" evidence="4">
    <location>
        <begin position="387"/>
        <end position="403"/>
    </location>
</feature>
<feature type="compositionally biased region" description="Low complexity" evidence="4">
    <location>
        <begin position="525"/>
        <end position="542"/>
    </location>
</feature>
<keyword evidence="6" id="KW-1185">Reference proteome</keyword>
<feature type="region of interest" description="Disordered" evidence="4">
    <location>
        <begin position="76"/>
        <end position="164"/>
    </location>
</feature>
<dbReference type="GO" id="GO:0000709">
    <property type="term" value="P:meiotic joint molecule formation"/>
    <property type="evidence" value="ECO:0007669"/>
    <property type="project" value="TreeGrafter"/>
</dbReference>
<keyword evidence="2" id="KW-0227">DNA damage</keyword>
<evidence type="ECO:0008006" key="7">
    <source>
        <dbReference type="Google" id="ProtNLM"/>
    </source>
</evidence>
<comment type="caution">
    <text evidence="5">The sequence shown here is derived from an EMBL/GenBank/DDBJ whole genome shotgun (WGS) entry which is preliminary data.</text>
</comment>
<feature type="compositionally biased region" description="Polar residues" evidence="4">
    <location>
        <begin position="467"/>
        <end position="483"/>
    </location>
</feature>
<dbReference type="InterPro" id="IPR010760">
    <property type="entry name" value="DNA-repair_Swi5"/>
</dbReference>
<reference evidence="5 6" key="1">
    <citation type="submission" date="2020-01" db="EMBL/GenBank/DDBJ databases">
        <authorList>
            <consortium name="DOE Joint Genome Institute"/>
            <person name="Haridas S."/>
            <person name="Albert R."/>
            <person name="Binder M."/>
            <person name="Bloem J."/>
            <person name="Labutti K."/>
            <person name="Salamov A."/>
            <person name="Andreopoulos B."/>
            <person name="Baker S.E."/>
            <person name="Barry K."/>
            <person name="Bills G."/>
            <person name="Bluhm B.H."/>
            <person name="Cannon C."/>
            <person name="Castanera R."/>
            <person name="Culley D.E."/>
            <person name="Daum C."/>
            <person name="Ezra D."/>
            <person name="Gonzalez J.B."/>
            <person name="Henrissat B."/>
            <person name="Kuo A."/>
            <person name="Liang C."/>
            <person name="Lipzen A."/>
            <person name="Lutzoni F."/>
            <person name="Magnuson J."/>
            <person name="Mondo S."/>
            <person name="Nolan M."/>
            <person name="Ohm R."/>
            <person name="Pangilinan J."/>
            <person name="Park H.-J.H."/>
            <person name="Ramirez L."/>
            <person name="Alfaro M."/>
            <person name="Sun H."/>
            <person name="Tritt A."/>
            <person name="Yoshinaga Y."/>
            <person name="Zwiers L.-H.L."/>
            <person name="Turgeon B.G."/>
            <person name="Goodwin S.B."/>
            <person name="Spatafora J.W."/>
            <person name="Crous P.W."/>
            <person name="Grigoriev I.V."/>
        </authorList>
    </citation>
    <scope>NUCLEOTIDE SEQUENCE [LARGE SCALE GENOMIC DNA]</scope>
    <source>
        <strain evidence="5 6">CBS 611.86</strain>
    </source>
</reference>
<feature type="compositionally biased region" description="Polar residues" evidence="4">
    <location>
        <begin position="426"/>
        <end position="435"/>
    </location>
</feature>
<dbReference type="Pfam" id="PF07061">
    <property type="entry name" value="Swi5"/>
    <property type="match status" value="1"/>
</dbReference>
<feature type="compositionally biased region" description="Low complexity" evidence="4">
    <location>
        <begin position="270"/>
        <end position="282"/>
    </location>
</feature>
<protein>
    <recommendedName>
        <fullName evidence="7">Swi5-domain-containing protein</fullName>
    </recommendedName>
</protein>
<name>A0A7C8I1J8_9PLEO</name>
<dbReference type="GO" id="GO:0010772">
    <property type="term" value="P:meiotic DNA recombinase assembly involved in reciprocal meiotic recombination"/>
    <property type="evidence" value="ECO:0007669"/>
    <property type="project" value="TreeGrafter"/>
</dbReference>
<gene>
    <name evidence="5" type="ORF">BDV95DRAFT_597258</name>
</gene>
<feature type="compositionally biased region" description="Basic and acidic residues" evidence="4">
    <location>
        <begin position="299"/>
        <end position="311"/>
    </location>
</feature>
<evidence type="ECO:0000313" key="5">
    <source>
        <dbReference type="EMBL" id="KAF2868394.1"/>
    </source>
</evidence>
<organism evidence="5 6">
    <name type="scientific">Massariosphaeria phaeospora</name>
    <dbReference type="NCBI Taxonomy" id="100035"/>
    <lineage>
        <taxon>Eukaryota</taxon>
        <taxon>Fungi</taxon>
        <taxon>Dikarya</taxon>
        <taxon>Ascomycota</taxon>
        <taxon>Pezizomycotina</taxon>
        <taxon>Dothideomycetes</taxon>
        <taxon>Pleosporomycetidae</taxon>
        <taxon>Pleosporales</taxon>
        <taxon>Pleosporales incertae sedis</taxon>
        <taxon>Massariosphaeria</taxon>
    </lineage>
</organism>
<keyword evidence="3" id="KW-0234">DNA repair</keyword>
<feature type="compositionally biased region" description="Basic and acidic residues" evidence="4">
    <location>
        <begin position="319"/>
        <end position="328"/>
    </location>
</feature>
<dbReference type="Gene3D" id="1.20.5.170">
    <property type="match status" value="1"/>
</dbReference>
<evidence type="ECO:0000256" key="4">
    <source>
        <dbReference type="SAM" id="MobiDB-lite"/>
    </source>
</evidence>
<evidence type="ECO:0000256" key="1">
    <source>
        <dbReference type="ARBA" id="ARBA00008060"/>
    </source>
</evidence>
<sequence length="597" mass="63366">MTPRLLLLALDEARWDETGGDGESAPARRVSGFEGHVTAAYEEKRERREWGDRRGVWCLAVGGVDLSLSRTESWTGRATLGGPDAAGEPQSSKALTYIQPSSSSSSPDCHFTTMAERERRREIPDSEDEPMTSSPEEGPDPSDKLRLEPLQAPQDSLQAMSCPREAVSPSASKFAESLVGEQDCASVNPAVSDHVDLTNTQPAILPPKQEADGAVKNTDSPCSRINGEGNDNGVQAVDVAADSLKSSTEMNDAHAGVEPAMDFETPLPLPLTDSLTPATPAPGASTKPLLSPESQLHTFKTEGLGKLDRVSPPEATMSEETRSGDHVKTSVALVPSPTTTPASNQPDLQPVEADASTSASFTPTLVDPHSVASFPVNDGSKIISLHDPARIECHDEASSKVDESPPEPSKSGEELGLQAHIAAEPGSNTTMSNAPEETEQGGMDVDQSNTAHKLASPNAEDQEPDALNSNNKGHTQNQLSSTEPPAKTAQELIVADLRAQRTALLASLSALPTFQQLILDDEDSSPVPSQSTSTPTSSPPDTTVMAVADKLVKRHIKLLHEYNEIKDVGQGLMGMIADARGVRIVEVQDEFGIEAKD</sequence>
<dbReference type="Proteomes" id="UP000481861">
    <property type="component" value="Unassembled WGS sequence"/>
</dbReference>
<dbReference type="AlphaFoldDB" id="A0A7C8I1J8"/>
<dbReference type="EMBL" id="JAADJZ010000019">
    <property type="protein sequence ID" value="KAF2868394.1"/>
    <property type="molecule type" value="Genomic_DNA"/>
</dbReference>
<dbReference type="PANTHER" id="PTHR28529:SF2">
    <property type="entry name" value="DNA REPAIR PROTEIN SWI5 HOMOLOG"/>
    <property type="match status" value="1"/>
</dbReference>
<evidence type="ECO:0000256" key="2">
    <source>
        <dbReference type="ARBA" id="ARBA00022763"/>
    </source>
</evidence>
<feature type="compositionally biased region" description="Basic and acidic residues" evidence="4">
    <location>
        <begin position="115"/>
        <end position="124"/>
    </location>
</feature>
<feature type="region of interest" description="Disordered" evidence="4">
    <location>
        <begin position="521"/>
        <end position="542"/>
    </location>
</feature>
<comment type="similarity">
    <text evidence="1">Belongs to the SWI5/SAE3 family.</text>
</comment>
<proteinExistence type="inferred from homology"/>
<dbReference type="OrthoDB" id="255837at2759"/>
<feature type="region of interest" description="Disordered" evidence="4">
    <location>
        <begin position="262"/>
        <end position="486"/>
    </location>
</feature>
<evidence type="ECO:0000256" key="3">
    <source>
        <dbReference type="ARBA" id="ARBA00023204"/>
    </source>
</evidence>
<accession>A0A7C8I1J8</accession>
<dbReference type="PANTHER" id="PTHR28529">
    <property type="entry name" value="DNA REPAIR PROTEIN SWI5 HOMOLOG"/>
    <property type="match status" value="1"/>
</dbReference>
<evidence type="ECO:0000313" key="6">
    <source>
        <dbReference type="Proteomes" id="UP000481861"/>
    </source>
</evidence>
<feature type="compositionally biased region" description="Polar residues" evidence="4">
    <location>
        <begin position="336"/>
        <end position="347"/>
    </location>
</feature>
<dbReference type="GO" id="GO:0032798">
    <property type="term" value="C:Swi5-Sfr1 complex"/>
    <property type="evidence" value="ECO:0007669"/>
    <property type="project" value="TreeGrafter"/>
</dbReference>
<dbReference type="GO" id="GO:0034974">
    <property type="term" value="C:Swi5-Swi2 complex"/>
    <property type="evidence" value="ECO:0007669"/>
    <property type="project" value="TreeGrafter"/>
</dbReference>